<evidence type="ECO:0000313" key="1">
    <source>
        <dbReference type="EMBL" id="ANY84212.1"/>
    </source>
</evidence>
<keyword evidence="1" id="KW-0614">Plasmid</keyword>
<proteinExistence type="predicted"/>
<gene>
    <name evidence="1" type="ORF">BB934_38925</name>
</gene>
<geneLocation type="plasmid" evidence="1">
    <name>unnamed2</name>
</geneLocation>
<dbReference type="KEGG" id="moc:BB934_38925"/>
<dbReference type="AlphaFoldDB" id="A0A1B2EW76"/>
<reference evidence="1" key="1">
    <citation type="submission" date="2016-07" db="EMBL/GenBank/DDBJ databases">
        <title>Microvirga ossetica sp. nov. a new species of rhizobia isolated from root nodules of the legume species Vicia alpestris Steven originated from North Ossetia region in the Caucasus.</title>
        <authorList>
            <person name="Safronova V.I."/>
            <person name="Kuznetsova I.G."/>
            <person name="Sazanova A.L."/>
            <person name="Belimov A."/>
            <person name="Andronov E."/>
            <person name="Osledkin Y.S."/>
            <person name="Onishchuk O.P."/>
            <person name="Kurchak O.N."/>
            <person name="Shaposhnikov A.I."/>
            <person name="Willems A."/>
            <person name="Tikhonovich I.A."/>
        </authorList>
    </citation>
    <scope>NUCLEOTIDE SEQUENCE [LARGE SCALE GENOMIC DNA]</scope>
    <source>
        <strain evidence="1">V5/3M</strain>
        <plasmid evidence="1">unnamed2</plasmid>
    </source>
</reference>
<organism evidence="1">
    <name type="scientific">Microvirga ossetica</name>
    <dbReference type="NCBI Taxonomy" id="1882682"/>
    <lineage>
        <taxon>Bacteria</taxon>
        <taxon>Pseudomonadati</taxon>
        <taxon>Pseudomonadota</taxon>
        <taxon>Alphaproteobacteria</taxon>
        <taxon>Hyphomicrobiales</taxon>
        <taxon>Methylobacteriaceae</taxon>
        <taxon>Microvirga</taxon>
    </lineage>
</organism>
<sequence length="103" mass="11552">MRLAALKKPKAGSEMLRSMEPVERTRYGRSQCVPQRAETKTLHFVEKHAFREIGSPMLSLAQEQCHPDGPLTLVLLRGVDGFLPLESFERTPEGFETAQTAGR</sequence>
<dbReference type="EMBL" id="CP016619">
    <property type="protein sequence ID" value="ANY84212.1"/>
    <property type="molecule type" value="Genomic_DNA"/>
</dbReference>
<protein>
    <submittedName>
        <fullName evidence="1">Uncharacterized protein</fullName>
    </submittedName>
</protein>
<accession>A0A1B2EW76</accession>
<name>A0A1B2EW76_9HYPH</name>